<evidence type="ECO:0000256" key="6">
    <source>
        <dbReference type="ARBA" id="ARBA00022485"/>
    </source>
</evidence>
<keyword evidence="14 17" id="KW-0676">Redox-active center</keyword>
<reference evidence="19 20" key="1">
    <citation type="journal article" date="2009" name="Stand. Genomic Sci.">
        <title>Complete genome sequence of Slackia heliotrinireducens type strain (RHS 1).</title>
        <authorList>
            <person name="Pukall R."/>
            <person name="Lapidus A."/>
            <person name="Nolan M."/>
            <person name="Copeland A."/>
            <person name="Glavina Del Rio T."/>
            <person name="Lucas S."/>
            <person name="Chen F."/>
            <person name="Tice H."/>
            <person name="Cheng J.F."/>
            <person name="Chertkov O."/>
            <person name="Bruce D."/>
            <person name="Goodwin L."/>
            <person name="Kuske C."/>
            <person name="Brettin T."/>
            <person name="Detter J.C."/>
            <person name="Han C."/>
            <person name="Pitluck S."/>
            <person name="Pati A."/>
            <person name="Mavrommatis K."/>
            <person name="Ivanova N."/>
            <person name="Ovchinnikova G."/>
            <person name="Chen A."/>
            <person name="Palaniappan K."/>
            <person name="Schneider S."/>
            <person name="Rohde M."/>
            <person name="Chain P."/>
            <person name="D'haeseleer P."/>
            <person name="Goker M."/>
            <person name="Bristow J."/>
            <person name="Eisen J.A."/>
            <person name="Markowitz V."/>
            <person name="Kyrpides N.C."/>
            <person name="Klenk H.P."/>
            <person name="Hugenholtz P."/>
        </authorList>
    </citation>
    <scope>NUCLEOTIDE SEQUENCE [LARGE SCALE GENOMIC DNA]</scope>
    <source>
        <strain evidence="20">ATCC 29202 / DSM 20476 / NCTC 11029 / RHS 1</strain>
    </source>
</reference>
<dbReference type="eggNOG" id="COG1636">
    <property type="taxonomic scope" value="Bacteria"/>
</dbReference>
<sequence length="241" mass="27382">MKLLLHACCGPCTLEPLRLLQEEGHDISIAYMNSNIAPKAEYEHRLQTLLDYAKTQDIDVVEGVYDPKAWAREAGVIGPDPETRESRCRACYRLRLQEAAQYAADHGFDGLATTLTVSPYQYTEVIHEELVDACGTRGLKPVFHDYREQYPEATRRSRALGMYRQDYCGCAYSKVEADTERAERAAERARKKAEHDAEMAPIRAAQEAERKRKRAEKQAYAEKRAAQRAALKAYKQAHAND</sequence>
<keyword evidence="6 17" id="KW-0004">4Fe-4S</keyword>
<evidence type="ECO:0000256" key="15">
    <source>
        <dbReference type="ARBA" id="ARBA00031446"/>
    </source>
</evidence>
<feature type="binding site" evidence="17">
    <location>
        <position position="88"/>
    </location>
    <ligand>
        <name>[4Fe-4S] cluster</name>
        <dbReference type="ChEBI" id="CHEBI:49883"/>
    </ligand>
</feature>
<evidence type="ECO:0000256" key="16">
    <source>
        <dbReference type="ARBA" id="ARBA00047415"/>
    </source>
</evidence>
<dbReference type="PANTHER" id="PTHR36701">
    <property type="entry name" value="EPOXYQUEUOSINE REDUCTASE QUEH"/>
    <property type="match status" value="1"/>
</dbReference>
<keyword evidence="10 17" id="KW-0560">Oxidoreductase</keyword>
<organism evidence="19 20">
    <name type="scientific">Slackia heliotrinireducens (strain ATCC 29202 / DSM 20476 / NCTC 11029 / RHS 1)</name>
    <name type="common">Peptococcus heliotrinreducens</name>
    <dbReference type="NCBI Taxonomy" id="471855"/>
    <lineage>
        <taxon>Bacteria</taxon>
        <taxon>Bacillati</taxon>
        <taxon>Actinomycetota</taxon>
        <taxon>Coriobacteriia</taxon>
        <taxon>Eggerthellales</taxon>
        <taxon>Eggerthellaceae</taxon>
        <taxon>Slackia</taxon>
    </lineage>
</organism>
<dbReference type="Proteomes" id="UP000002026">
    <property type="component" value="Chromosome"/>
</dbReference>
<evidence type="ECO:0000256" key="14">
    <source>
        <dbReference type="ARBA" id="ARBA00023284"/>
    </source>
</evidence>
<dbReference type="PANTHER" id="PTHR36701:SF1">
    <property type="entry name" value="EPOXYQUEUOSINE REDUCTASE QUEH"/>
    <property type="match status" value="1"/>
</dbReference>
<feature type="compositionally biased region" description="Basic and acidic residues" evidence="18">
    <location>
        <begin position="186"/>
        <end position="198"/>
    </location>
</feature>
<evidence type="ECO:0000256" key="1">
    <source>
        <dbReference type="ARBA" id="ARBA00002268"/>
    </source>
</evidence>
<dbReference type="STRING" id="471855.Shel_07150"/>
<feature type="binding site" evidence="17">
    <location>
        <position position="91"/>
    </location>
    <ligand>
        <name>[4Fe-4S] cluster</name>
        <dbReference type="ChEBI" id="CHEBI:49883"/>
    </ligand>
</feature>
<dbReference type="Pfam" id="PF02677">
    <property type="entry name" value="QueH"/>
    <property type="match status" value="1"/>
</dbReference>
<keyword evidence="11 17" id="KW-0408">Iron</keyword>
<evidence type="ECO:0000256" key="4">
    <source>
        <dbReference type="ARBA" id="ARBA00012622"/>
    </source>
</evidence>
<dbReference type="InterPro" id="IPR003828">
    <property type="entry name" value="QueH"/>
</dbReference>
<keyword evidence="8 17" id="KW-0479">Metal-binding</keyword>
<dbReference type="GO" id="GO:0051539">
    <property type="term" value="F:4 iron, 4 sulfur cluster binding"/>
    <property type="evidence" value="ECO:0007669"/>
    <property type="project" value="UniProtKB-UniRule"/>
</dbReference>
<comment type="catalytic activity">
    <reaction evidence="16 17">
        <text>epoxyqueuosine(34) in tRNA + AH2 = queuosine(34) in tRNA + A + H2O</text>
        <dbReference type="Rhea" id="RHEA:32159"/>
        <dbReference type="Rhea" id="RHEA-COMP:18571"/>
        <dbReference type="Rhea" id="RHEA-COMP:18582"/>
        <dbReference type="ChEBI" id="CHEBI:13193"/>
        <dbReference type="ChEBI" id="CHEBI:15377"/>
        <dbReference type="ChEBI" id="CHEBI:17499"/>
        <dbReference type="ChEBI" id="CHEBI:194431"/>
        <dbReference type="ChEBI" id="CHEBI:194443"/>
        <dbReference type="EC" id="1.17.99.6"/>
    </reaction>
</comment>
<evidence type="ECO:0000313" key="20">
    <source>
        <dbReference type="Proteomes" id="UP000002026"/>
    </source>
</evidence>
<comment type="pathway">
    <text evidence="2 17">tRNA modification; tRNA-queuosine biosynthesis.</text>
</comment>
<evidence type="ECO:0000256" key="5">
    <source>
        <dbReference type="ARBA" id="ARBA00016895"/>
    </source>
</evidence>
<feature type="binding site" evidence="17">
    <location>
        <position position="9"/>
    </location>
    <ligand>
        <name>[4Fe-4S] cluster</name>
        <dbReference type="ChEBI" id="CHEBI:49883"/>
    </ligand>
</feature>
<accession>C7N4D8</accession>
<keyword evidence="9 17" id="KW-0671">Queuosine biosynthesis</keyword>
<dbReference type="EMBL" id="CP001684">
    <property type="protein sequence ID" value="ACV21773.1"/>
    <property type="molecule type" value="Genomic_DNA"/>
</dbReference>
<feature type="disulfide bond" description="Redox-active" evidence="17">
    <location>
        <begin position="168"/>
        <end position="170"/>
    </location>
</feature>
<evidence type="ECO:0000256" key="13">
    <source>
        <dbReference type="ARBA" id="ARBA00023157"/>
    </source>
</evidence>
<dbReference type="GO" id="GO:0052693">
    <property type="term" value="F:epoxyqueuosine reductase activity"/>
    <property type="evidence" value="ECO:0007669"/>
    <property type="project" value="UniProtKB-UniRule"/>
</dbReference>
<dbReference type="EC" id="1.17.99.6" evidence="4 17"/>
<evidence type="ECO:0000256" key="18">
    <source>
        <dbReference type="SAM" id="MobiDB-lite"/>
    </source>
</evidence>
<evidence type="ECO:0000256" key="7">
    <source>
        <dbReference type="ARBA" id="ARBA00022694"/>
    </source>
</evidence>
<dbReference type="GO" id="GO:0046872">
    <property type="term" value="F:metal ion binding"/>
    <property type="evidence" value="ECO:0007669"/>
    <property type="project" value="UniProtKB-KW"/>
</dbReference>
<feature type="compositionally biased region" description="Basic and acidic residues" evidence="18">
    <location>
        <begin position="206"/>
        <end position="222"/>
    </location>
</feature>
<comment type="similarity">
    <text evidence="3 17">Belongs to the QueH family.</text>
</comment>
<evidence type="ECO:0000256" key="12">
    <source>
        <dbReference type="ARBA" id="ARBA00023014"/>
    </source>
</evidence>
<evidence type="ECO:0000256" key="17">
    <source>
        <dbReference type="HAMAP-Rule" id="MF_02089"/>
    </source>
</evidence>
<keyword evidence="7 17" id="KW-0819">tRNA processing</keyword>
<proteinExistence type="inferred from homology"/>
<dbReference type="AlphaFoldDB" id="C7N4D8"/>
<dbReference type="KEGG" id="shi:Shel_07150"/>
<dbReference type="RefSeq" id="WP_012797877.1">
    <property type="nucleotide sequence ID" value="NC_013165.1"/>
</dbReference>
<keyword evidence="12 17" id="KW-0411">Iron-sulfur</keyword>
<feature type="region of interest" description="Disordered" evidence="18">
    <location>
        <begin position="186"/>
        <end position="222"/>
    </location>
</feature>
<keyword evidence="20" id="KW-1185">Reference proteome</keyword>
<name>C7N4D8_SLAHD</name>
<protein>
    <recommendedName>
        <fullName evidence="5 17">Epoxyqueuosine reductase QueH</fullName>
        <ecNumber evidence="4 17">1.17.99.6</ecNumber>
    </recommendedName>
    <alternativeName>
        <fullName evidence="15 17">Queuosine biosynthesis protein QueH</fullName>
    </alternativeName>
</protein>
<dbReference type="GO" id="GO:0008616">
    <property type="term" value="P:tRNA queuosine(34) biosynthetic process"/>
    <property type="evidence" value="ECO:0007669"/>
    <property type="project" value="UniProtKB-UniRule"/>
</dbReference>
<dbReference type="HOGENOM" id="CLU_088177_1_1_11"/>
<evidence type="ECO:0000256" key="2">
    <source>
        <dbReference type="ARBA" id="ARBA00004691"/>
    </source>
</evidence>
<gene>
    <name evidence="17" type="primary">queH</name>
    <name evidence="19" type="ordered locus">Shel_07150</name>
</gene>
<evidence type="ECO:0000313" key="19">
    <source>
        <dbReference type="EMBL" id="ACV21773.1"/>
    </source>
</evidence>
<keyword evidence="13 17" id="KW-1015">Disulfide bond</keyword>
<feature type="binding site" evidence="17">
    <location>
        <position position="8"/>
    </location>
    <ligand>
        <name>[4Fe-4S] cluster</name>
        <dbReference type="ChEBI" id="CHEBI:49883"/>
    </ligand>
</feature>
<evidence type="ECO:0000256" key="8">
    <source>
        <dbReference type="ARBA" id="ARBA00022723"/>
    </source>
</evidence>
<evidence type="ECO:0000256" key="11">
    <source>
        <dbReference type="ARBA" id="ARBA00023004"/>
    </source>
</evidence>
<evidence type="ECO:0000256" key="10">
    <source>
        <dbReference type="ARBA" id="ARBA00023002"/>
    </source>
</evidence>
<evidence type="ECO:0000256" key="3">
    <source>
        <dbReference type="ARBA" id="ARBA00008207"/>
    </source>
</evidence>
<dbReference type="HAMAP" id="MF_02089">
    <property type="entry name" value="QueH"/>
    <property type="match status" value="1"/>
</dbReference>
<comment type="function">
    <text evidence="1 17">Catalyzes the conversion of epoxyqueuosine (oQ) to queuosine (Q), which is a hypermodified base found in the wobble positions of tRNA(Asp), tRNA(Asn), tRNA(His) and tRNA(Tyr).</text>
</comment>
<dbReference type="UniPathway" id="UPA00392"/>
<evidence type="ECO:0000256" key="9">
    <source>
        <dbReference type="ARBA" id="ARBA00022785"/>
    </source>
</evidence>